<dbReference type="InterPro" id="IPR013123">
    <property type="entry name" value="SpoU_subst-bd"/>
</dbReference>
<dbReference type="AlphaFoldDB" id="A0A086CGK5"/>
<keyword evidence="3" id="KW-0808">Transferase</keyword>
<dbReference type="GO" id="GO:0032259">
    <property type="term" value="P:methylation"/>
    <property type="evidence" value="ECO:0007669"/>
    <property type="project" value="UniProtKB-KW"/>
</dbReference>
<reference evidence="5 6" key="1">
    <citation type="submission" date="2014-08" db="EMBL/GenBank/DDBJ databases">
        <title>Comparative genomics reveals surprising divergence of two closely related strains of uncultivated UCYN-A cyanobacteria.</title>
        <authorList>
            <person name="Bombar D."/>
            <person name="Heller P."/>
            <person name="Sanchez-Baracaldo P."/>
            <person name="Carter B.J."/>
            <person name="Zert J.P."/>
        </authorList>
    </citation>
    <scope>NUCLEOTIDE SEQUENCE [LARGE SCALE GENOMIC DNA]</scope>
</reference>
<dbReference type="CDD" id="cd18095">
    <property type="entry name" value="SpoU-like_rRNA-MTase"/>
    <property type="match status" value="1"/>
</dbReference>
<dbReference type="InterPro" id="IPR029028">
    <property type="entry name" value="Alpha/beta_knot_MTases"/>
</dbReference>
<dbReference type="InterPro" id="IPR051259">
    <property type="entry name" value="rRNA_Methyltransferase"/>
</dbReference>
<dbReference type="Gene3D" id="3.30.1330.30">
    <property type="match status" value="1"/>
</dbReference>
<dbReference type="PATRIC" id="fig|1527444.3.peg.799"/>
<accession>A0A086CGK5</accession>
<dbReference type="InterPro" id="IPR029026">
    <property type="entry name" value="tRNA_m1G_MTases_N"/>
</dbReference>
<evidence type="ECO:0000259" key="4">
    <source>
        <dbReference type="SMART" id="SM00967"/>
    </source>
</evidence>
<dbReference type="Pfam" id="PF00588">
    <property type="entry name" value="SpoU_methylase"/>
    <property type="match status" value="1"/>
</dbReference>
<feature type="domain" description="RNA 2-O ribose methyltransferase substrate binding" evidence="4">
    <location>
        <begin position="29"/>
        <end position="103"/>
    </location>
</feature>
<evidence type="ECO:0000313" key="6">
    <source>
        <dbReference type="Proteomes" id="UP000028922"/>
    </source>
</evidence>
<dbReference type="InterPro" id="IPR053888">
    <property type="entry name" value="MRM3-like_sub_bind"/>
</dbReference>
<dbReference type="InterPro" id="IPR029064">
    <property type="entry name" value="Ribosomal_eL30-like_sf"/>
</dbReference>
<proteinExistence type="inferred from homology"/>
<dbReference type="InterPro" id="IPR001537">
    <property type="entry name" value="SpoU_MeTrfase"/>
</dbReference>
<dbReference type="eggNOG" id="COG0566">
    <property type="taxonomic scope" value="Bacteria"/>
</dbReference>
<dbReference type="GO" id="GO:0008173">
    <property type="term" value="F:RNA methyltransferase activity"/>
    <property type="evidence" value="ECO:0007669"/>
    <property type="project" value="InterPro"/>
</dbReference>
<comment type="similarity">
    <text evidence="1">Belongs to the class IV-like SAM-binding methyltransferase superfamily. RNA methyltransferase TrmH family.</text>
</comment>
<dbReference type="Pfam" id="PF22435">
    <property type="entry name" value="MRM3-like_sub_bind"/>
    <property type="match status" value="1"/>
</dbReference>
<dbReference type="GO" id="GO:0006396">
    <property type="term" value="P:RNA processing"/>
    <property type="evidence" value="ECO:0007669"/>
    <property type="project" value="InterPro"/>
</dbReference>
<keyword evidence="2 5" id="KW-0489">Methyltransferase</keyword>
<dbReference type="SMART" id="SM00967">
    <property type="entry name" value="SpoU_sub_bind"/>
    <property type="match status" value="1"/>
</dbReference>
<organism evidence="5 6">
    <name type="scientific">Candidatus Atelocyanobacterium thalassa isolate SIO64986</name>
    <dbReference type="NCBI Taxonomy" id="1527444"/>
    <lineage>
        <taxon>Bacteria</taxon>
        <taxon>Bacillati</taxon>
        <taxon>Cyanobacteriota</taxon>
        <taxon>Cyanophyceae</taxon>
        <taxon>Oscillatoriophycideae</taxon>
        <taxon>Chroococcales</taxon>
        <taxon>Aphanothecaceae</taxon>
        <taxon>Candidatus Atelocyanobacterium</taxon>
        <taxon>Candidatus Atelocyanobacterium thalassae</taxon>
    </lineage>
</organism>
<sequence>MITSTKNPLIKQIRELHNVKKRREKGIFFFEGTHLLMTACEKNCSLVSLLSTEKWKIQNFELWKAASRLTERYEIVSPEVLKSITTTINPDGVIATALFKPFDQTKISSLKLGLILERLQDPGNLGTIIRTAVATNVDSIWLSDDSVNIDNPKVIRASAGAWFKAPLVVTSNLKDIVMNYKHQGVNIVATSPSAKETYWNLNLTQPTIILLGNEGSGLSQTLVNMVDKIIKVPLEQSVESLNVAITTALILYEAKRQKSLI</sequence>
<protein>
    <submittedName>
        <fullName evidence="5">rRNA methylase</fullName>
    </submittedName>
</protein>
<dbReference type="GO" id="GO:0003723">
    <property type="term" value="F:RNA binding"/>
    <property type="evidence" value="ECO:0007669"/>
    <property type="project" value="InterPro"/>
</dbReference>
<dbReference type="STRING" id="1527444.ucyna2_00842"/>
<dbReference type="GO" id="GO:0005737">
    <property type="term" value="C:cytoplasm"/>
    <property type="evidence" value="ECO:0007669"/>
    <property type="project" value="UniProtKB-ARBA"/>
</dbReference>
<name>A0A086CGK5_9CHRO</name>
<dbReference type="SUPFAM" id="SSF75217">
    <property type="entry name" value="alpha/beta knot"/>
    <property type="match status" value="1"/>
</dbReference>
<evidence type="ECO:0000313" key="5">
    <source>
        <dbReference type="EMBL" id="KFF41319.1"/>
    </source>
</evidence>
<comment type="caution">
    <text evidence="5">The sequence shown here is derived from an EMBL/GenBank/DDBJ whole genome shotgun (WGS) entry which is preliminary data.</text>
</comment>
<gene>
    <name evidence="5" type="ORF">ucyna2_00842</name>
</gene>
<dbReference type="PANTHER" id="PTHR43191">
    <property type="entry name" value="RRNA METHYLTRANSFERASE 3"/>
    <property type="match status" value="1"/>
</dbReference>
<dbReference type="EMBL" id="JPSP01000009">
    <property type="protein sequence ID" value="KFF41319.1"/>
    <property type="molecule type" value="Genomic_DNA"/>
</dbReference>
<evidence type="ECO:0000256" key="2">
    <source>
        <dbReference type="ARBA" id="ARBA00022603"/>
    </source>
</evidence>
<evidence type="ECO:0000256" key="3">
    <source>
        <dbReference type="ARBA" id="ARBA00022679"/>
    </source>
</evidence>
<dbReference type="SUPFAM" id="SSF55315">
    <property type="entry name" value="L30e-like"/>
    <property type="match status" value="1"/>
</dbReference>
<dbReference type="PANTHER" id="PTHR43191:SF2">
    <property type="entry name" value="RRNA METHYLTRANSFERASE 3, MITOCHONDRIAL"/>
    <property type="match status" value="1"/>
</dbReference>
<dbReference type="Gene3D" id="3.40.1280.10">
    <property type="match status" value="1"/>
</dbReference>
<dbReference type="Proteomes" id="UP000028922">
    <property type="component" value="Unassembled WGS sequence"/>
</dbReference>
<evidence type="ECO:0000256" key="1">
    <source>
        <dbReference type="ARBA" id="ARBA00007228"/>
    </source>
</evidence>